<comment type="caution">
    <text evidence="1">The sequence shown here is derived from an EMBL/GenBank/DDBJ whole genome shotgun (WGS) entry which is preliminary data.</text>
</comment>
<keyword evidence="2" id="KW-1185">Reference proteome</keyword>
<feature type="non-terminal residue" evidence="1">
    <location>
        <position position="1"/>
    </location>
</feature>
<dbReference type="Proteomes" id="UP001432027">
    <property type="component" value="Unassembled WGS sequence"/>
</dbReference>
<dbReference type="AlphaFoldDB" id="A0AAV5SWL2"/>
<evidence type="ECO:0000313" key="2">
    <source>
        <dbReference type="Proteomes" id="UP001432027"/>
    </source>
</evidence>
<gene>
    <name evidence="1" type="ORF">PENTCL1PPCAC_9705</name>
</gene>
<dbReference type="EMBL" id="BTSX01000003">
    <property type="protein sequence ID" value="GMS87530.1"/>
    <property type="molecule type" value="Genomic_DNA"/>
</dbReference>
<reference evidence="1" key="1">
    <citation type="submission" date="2023-10" db="EMBL/GenBank/DDBJ databases">
        <title>Genome assembly of Pristionchus species.</title>
        <authorList>
            <person name="Yoshida K."/>
            <person name="Sommer R.J."/>
        </authorList>
    </citation>
    <scope>NUCLEOTIDE SEQUENCE</scope>
    <source>
        <strain evidence="1">RS0144</strain>
    </source>
</reference>
<evidence type="ECO:0000313" key="1">
    <source>
        <dbReference type="EMBL" id="GMS87530.1"/>
    </source>
</evidence>
<organism evidence="1 2">
    <name type="scientific">Pristionchus entomophagus</name>
    <dbReference type="NCBI Taxonomy" id="358040"/>
    <lineage>
        <taxon>Eukaryota</taxon>
        <taxon>Metazoa</taxon>
        <taxon>Ecdysozoa</taxon>
        <taxon>Nematoda</taxon>
        <taxon>Chromadorea</taxon>
        <taxon>Rhabditida</taxon>
        <taxon>Rhabditina</taxon>
        <taxon>Diplogasteromorpha</taxon>
        <taxon>Diplogasteroidea</taxon>
        <taxon>Neodiplogasteridae</taxon>
        <taxon>Pristionchus</taxon>
    </lineage>
</organism>
<protein>
    <submittedName>
        <fullName evidence="1">Uncharacterized protein</fullName>
    </submittedName>
</protein>
<proteinExistence type="predicted"/>
<sequence>PKKEDAAKTCLAMMRRRLGAKRREVGEDAGVVKRTVFPSQSCLRECEGSRICLEKCSLYETFQSEIKREIVEEDA</sequence>
<accession>A0AAV5SWL2</accession>
<name>A0AAV5SWL2_9BILA</name>